<dbReference type="eggNOG" id="ENOG5032SA3">
    <property type="taxonomic scope" value="Bacteria"/>
</dbReference>
<dbReference type="RefSeq" id="WP_002845367.1">
    <property type="nucleotide sequence ID" value="NZ_FOVA01000028.1"/>
</dbReference>
<evidence type="ECO:0000256" key="2">
    <source>
        <dbReference type="SAM" id="SignalP"/>
    </source>
</evidence>
<keyword evidence="2" id="KW-0732">Signal</keyword>
<evidence type="ECO:0000313" key="6">
    <source>
        <dbReference type="Proteomes" id="UP000070326"/>
    </source>
</evidence>
<sequence length="214" mass="23553">MKIKNTIKYLVLVATLTITAGFAVGCQSQKGQASSQNKQEQDKEGNKDVQKDNIETSDRETSSTKDEDGKKSTKKKSDKSKGEDKAITADLKEITYYTYDINTEKLTPHTKLVNEISVGNIMKELSANGVIPKNAQVNTAKVVTVDGIRTLNVDVNDAFVNFDQGSSAESLSLQAFTNSMVKTFKVKQVKLTVEGKNYSGGHIALKDNEYLKFK</sequence>
<dbReference type="InterPro" id="IPR019606">
    <property type="entry name" value="GerMN"/>
</dbReference>
<feature type="domain" description="GerMN" evidence="3">
    <location>
        <begin position="118"/>
        <end position="202"/>
    </location>
</feature>
<dbReference type="AlphaFoldDB" id="A0A135YUF4"/>
<evidence type="ECO:0000313" key="4">
    <source>
        <dbReference type="EMBL" id="KXI13036.1"/>
    </source>
</evidence>
<feature type="compositionally biased region" description="Polar residues" evidence="1">
    <location>
        <begin position="28"/>
        <end position="38"/>
    </location>
</feature>
<dbReference type="Pfam" id="PF10646">
    <property type="entry name" value="Germane"/>
    <property type="match status" value="1"/>
</dbReference>
<dbReference type="EMBL" id="LSQZ01000035">
    <property type="protein sequence ID" value="KXI13036.1"/>
    <property type="molecule type" value="Genomic_DNA"/>
</dbReference>
<dbReference type="STRING" id="1261.HMPREF3195_00929"/>
<feature type="chain" id="PRO_5038292449" evidence="2">
    <location>
        <begin position="24"/>
        <end position="214"/>
    </location>
</feature>
<feature type="region of interest" description="Disordered" evidence="1">
    <location>
        <begin position="28"/>
        <end position="84"/>
    </location>
</feature>
<proteinExistence type="predicted"/>
<organism evidence="4 6">
    <name type="scientific">Peptostreptococcus anaerobius</name>
    <dbReference type="NCBI Taxonomy" id="1261"/>
    <lineage>
        <taxon>Bacteria</taxon>
        <taxon>Bacillati</taxon>
        <taxon>Bacillota</taxon>
        <taxon>Clostridia</taxon>
        <taxon>Peptostreptococcales</taxon>
        <taxon>Peptostreptococcaceae</taxon>
        <taxon>Peptostreptococcus</taxon>
    </lineage>
</organism>
<evidence type="ECO:0000259" key="3">
    <source>
        <dbReference type="SMART" id="SM00909"/>
    </source>
</evidence>
<evidence type="ECO:0000313" key="7">
    <source>
        <dbReference type="Proteomes" id="UP000255101"/>
    </source>
</evidence>
<dbReference type="SMART" id="SM00909">
    <property type="entry name" value="Germane"/>
    <property type="match status" value="1"/>
</dbReference>
<feature type="compositionally biased region" description="Basic and acidic residues" evidence="1">
    <location>
        <begin position="39"/>
        <end position="71"/>
    </location>
</feature>
<reference evidence="5 7" key="2">
    <citation type="submission" date="2018-06" db="EMBL/GenBank/DDBJ databases">
        <authorList>
            <consortium name="Pathogen Informatics"/>
            <person name="Doyle S."/>
        </authorList>
    </citation>
    <scope>NUCLEOTIDE SEQUENCE [LARGE SCALE GENOMIC DNA]</scope>
    <source>
        <strain evidence="5 7">NCTC11460</strain>
    </source>
</reference>
<protein>
    <submittedName>
        <fullName evidence="5">Sporulation and spore germination</fullName>
    </submittedName>
</protein>
<dbReference type="Proteomes" id="UP000255101">
    <property type="component" value="Unassembled WGS sequence"/>
</dbReference>
<accession>A0A135YUF4</accession>
<dbReference type="EMBL" id="UGTB01000004">
    <property type="protein sequence ID" value="SUB61876.1"/>
    <property type="molecule type" value="Genomic_DNA"/>
</dbReference>
<name>A0A135YUF4_9FIRM</name>
<feature type="signal peptide" evidence="2">
    <location>
        <begin position="1"/>
        <end position="23"/>
    </location>
</feature>
<dbReference type="PATRIC" id="fig|1261.5.peg.935"/>
<evidence type="ECO:0000256" key="1">
    <source>
        <dbReference type="SAM" id="MobiDB-lite"/>
    </source>
</evidence>
<dbReference type="Proteomes" id="UP000070326">
    <property type="component" value="Unassembled WGS sequence"/>
</dbReference>
<evidence type="ECO:0000313" key="5">
    <source>
        <dbReference type="EMBL" id="SUB61876.1"/>
    </source>
</evidence>
<dbReference type="PROSITE" id="PS51257">
    <property type="entry name" value="PROKAR_LIPOPROTEIN"/>
    <property type="match status" value="1"/>
</dbReference>
<gene>
    <name evidence="4" type="ORF">HMPREF3195_00929</name>
    <name evidence="5" type="ORF">NCTC11460_01866</name>
</gene>
<reference evidence="4 6" key="1">
    <citation type="submission" date="2016-02" db="EMBL/GenBank/DDBJ databases">
        <authorList>
            <person name="Wen L."/>
            <person name="He K."/>
            <person name="Yang H."/>
        </authorList>
    </citation>
    <scope>NUCLEOTIDE SEQUENCE [LARGE SCALE GENOMIC DNA]</scope>
    <source>
        <strain evidence="4 6">MJR8628A</strain>
    </source>
</reference>